<dbReference type="EMBL" id="HG994368">
    <property type="protein sequence ID" value="CAF1805406.1"/>
    <property type="molecule type" value="Genomic_DNA"/>
</dbReference>
<sequence>MYALVEFDLVLHYNGLTAFAISFKDEGDDDDDVVYDYAPAA</sequence>
<proteinExistence type="predicted"/>
<evidence type="ECO:0000313" key="1">
    <source>
        <dbReference type="EMBL" id="CAF1805406.1"/>
    </source>
</evidence>
<name>A0A816JP98_BRANA</name>
<dbReference type="Proteomes" id="UP001295469">
    <property type="component" value="Chromosome C04"/>
</dbReference>
<accession>A0A816JP98</accession>
<dbReference type="AlphaFoldDB" id="A0A816JP98"/>
<protein>
    <submittedName>
        <fullName evidence="1">(rape) hypothetical protein</fullName>
    </submittedName>
</protein>
<organism evidence="1">
    <name type="scientific">Brassica napus</name>
    <name type="common">Rape</name>
    <dbReference type="NCBI Taxonomy" id="3708"/>
    <lineage>
        <taxon>Eukaryota</taxon>
        <taxon>Viridiplantae</taxon>
        <taxon>Streptophyta</taxon>
        <taxon>Embryophyta</taxon>
        <taxon>Tracheophyta</taxon>
        <taxon>Spermatophyta</taxon>
        <taxon>Magnoliopsida</taxon>
        <taxon>eudicotyledons</taxon>
        <taxon>Gunneridae</taxon>
        <taxon>Pentapetalae</taxon>
        <taxon>rosids</taxon>
        <taxon>malvids</taxon>
        <taxon>Brassicales</taxon>
        <taxon>Brassicaceae</taxon>
        <taxon>Brassiceae</taxon>
        <taxon>Brassica</taxon>
    </lineage>
</organism>
<gene>
    <name evidence="1" type="ORF">DARMORV10_C04P05740.1</name>
</gene>
<reference evidence="1" key="1">
    <citation type="submission" date="2021-01" db="EMBL/GenBank/DDBJ databases">
        <authorList>
            <consortium name="Genoscope - CEA"/>
            <person name="William W."/>
        </authorList>
    </citation>
    <scope>NUCLEOTIDE SEQUENCE</scope>
</reference>